<dbReference type="PANTHER" id="PTHR43773:SF1">
    <property type="entry name" value="MAGNESIUM TRANSPORTER MGTE"/>
    <property type="match status" value="1"/>
</dbReference>
<dbReference type="PANTHER" id="PTHR43773">
    <property type="entry name" value="MAGNESIUM TRANSPORTER MGTE"/>
    <property type="match status" value="1"/>
</dbReference>
<protein>
    <recommendedName>
        <fullName evidence="9">Magnesium transporter MgtE</fullName>
    </recommendedName>
</protein>
<dbReference type="Pfam" id="PF03448">
    <property type="entry name" value="MgtE_N"/>
    <property type="match status" value="1"/>
</dbReference>
<comment type="subunit">
    <text evidence="9">Homodimer.</text>
</comment>
<keyword evidence="9" id="KW-0479">Metal-binding</keyword>
<comment type="function">
    <text evidence="9">Acts as a magnesium transporter.</text>
</comment>
<feature type="transmembrane region" description="Helical" evidence="9">
    <location>
        <begin position="444"/>
        <end position="467"/>
    </location>
</feature>
<feature type="domain" description="CBS" evidence="10">
    <location>
        <begin position="153"/>
        <end position="216"/>
    </location>
</feature>
<keyword evidence="9" id="KW-1003">Cell membrane</keyword>
<feature type="transmembrane region" description="Helical" evidence="9">
    <location>
        <begin position="406"/>
        <end position="432"/>
    </location>
</feature>
<name>A0A239KEJ0_9RHOB</name>
<feature type="transmembrane region" description="Helical" evidence="9">
    <location>
        <begin position="299"/>
        <end position="319"/>
    </location>
</feature>
<keyword evidence="3 9" id="KW-0813">Transport</keyword>
<feature type="transmembrane region" description="Helical" evidence="9">
    <location>
        <begin position="331"/>
        <end position="352"/>
    </location>
</feature>
<accession>A0A239KEJ0</accession>
<keyword evidence="6 9" id="KW-1133">Transmembrane helix</keyword>
<organism evidence="11 12">
    <name type="scientific">Tropicimonas sediminicola</name>
    <dbReference type="NCBI Taxonomy" id="1031541"/>
    <lineage>
        <taxon>Bacteria</taxon>
        <taxon>Pseudomonadati</taxon>
        <taxon>Pseudomonadota</taxon>
        <taxon>Alphaproteobacteria</taxon>
        <taxon>Rhodobacterales</taxon>
        <taxon>Roseobacteraceae</taxon>
        <taxon>Tropicimonas</taxon>
    </lineage>
</organism>
<evidence type="ECO:0000256" key="5">
    <source>
        <dbReference type="ARBA" id="ARBA00022842"/>
    </source>
</evidence>
<dbReference type="InterPro" id="IPR000644">
    <property type="entry name" value="CBS_dom"/>
</dbReference>
<dbReference type="GO" id="GO:0005886">
    <property type="term" value="C:plasma membrane"/>
    <property type="evidence" value="ECO:0007669"/>
    <property type="project" value="UniProtKB-SubCell"/>
</dbReference>
<evidence type="ECO:0000256" key="4">
    <source>
        <dbReference type="ARBA" id="ARBA00022692"/>
    </source>
</evidence>
<dbReference type="EMBL" id="FZOY01000007">
    <property type="protein sequence ID" value="SNT16400.1"/>
    <property type="molecule type" value="Genomic_DNA"/>
</dbReference>
<gene>
    <name evidence="11" type="ORF">SAMN05421757_10751</name>
</gene>
<reference evidence="11 12" key="1">
    <citation type="submission" date="2017-06" db="EMBL/GenBank/DDBJ databases">
        <authorList>
            <person name="Kim H.J."/>
            <person name="Triplett B.A."/>
        </authorList>
    </citation>
    <scope>NUCLEOTIDE SEQUENCE [LARGE SCALE GENOMIC DNA]</scope>
    <source>
        <strain evidence="11 12">DSM 29339</strain>
    </source>
</reference>
<dbReference type="Gene3D" id="3.10.580.10">
    <property type="entry name" value="CBS-domain"/>
    <property type="match status" value="1"/>
</dbReference>
<feature type="domain" description="CBS" evidence="10">
    <location>
        <begin position="217"/>
        <end position="273"/>
    </location>
</feature>
<dbReference type="InterPro" id="IPR036739">
    <property type="entry name" value="SLC41_membr_dom_sf"/>
</dbReference>
<keyword evidence="7 9" id="KW-0472">Membrane</keyword>
<evidence type="ECO:0000313" key="12">
    <source>
        <dbReference type="Proteomes" id="UP000198426"/>
    </source>
</evidence>
<dbReference type="SUPFAM" id="SSF161093">
    <property type="entry name" value="MgtE membrane domain-like"/>
    <property type="match status" value="1"/>
</dbReference>
<dbReference type="InterPro" id="IPR046342">
    <property type="entry name" value="CBS_dom_sf"/>
</dbReference>
<comment type="subcellular location">
    <subcellularLocation>
        <location evidence="9">Cell membrane</location>
        <topology evidence="9">Multi-pass membrane protein</topology>
    </subcellularLocation>
    <subcellularLocation>
        <location evidence="1">Membrane</location>
        <topology evidence="1">Multi-pass membrane protein</topology>
    </subcellularLocation>
</comment>
<dbReference type="CDD" id="cd04606">
    <property type="entry name" value="CBS_pair_Mg_transporter"/>
    <property type="match status" value="1"/>
</dbReference>
<dbReference type="SMART" id="SM00924">
    <property type="entry name" value="MgtE_N"/>
    <property type="match status" value="1"/>
</dbReference>
<keyword evidence="4 9" id="KW-0812">Transmembrane</keyword>
<keyword evidence="8" id="KW-0129">CBS domain</keyword>
<dbReference type="NCBIfam" id="TIGR00400">
    <property type="entry name" value="mgtE"/>
    <property type="match status" value="1"/>
</dbReference>
<dbReference type="AlphaFoldDB" id="A0A239KEJ0"/>
<evidence type="ECO:0000256" key="9">
    <source>
        <dbReference type="RuleBase" id="RU362011"/>
    </source>
</evidence>
<dbReference type="InterPro" id="IPR006668">
    <property type="entry name" value="Mg_transptr_MgtE_intracell_dom"/>
</dbReference>
<evidence type="ECO:0000256" key="6">
    <source>
        <dbReference type="ARBA" id="ARBA00022989"/>
    </source>
</evidence>
<dbReference type="OrthoDB" id="9790355at2"/>
<proteinExistence type="inferred from homology"/>
<dbReference type="GO" id="GO:0015095">
    <property type="term" value="F:magnesium ion transmembrane transporter activity"/>
    <property type="evidence" value="ECO:0007669"/>
    <property type="project" value="UniProtKB-UniRule"/>
</dbReference>
<dbReference type="InterPro" id="IPR006667">
    <property type="entry name" value="SLC41_membr_dom"/>
</dbReference>
<evidence type="ECO:0000313" key="11">
    <source>
        <dbReference type="EMBL" id="SNT16400.1"/>
    </source>
</evidence>
<dbReference type="SUPFAM" id="SSF158791">
    <property type="entry name" value="MgtE N-terminal domain-like"/>
    <property type="match status" value="1"/>
</dbReference>
<dbReference type="InterPro" id="IPR006669">
    <property type="entry name" value="MgtE_transporter"/>
</dbReference>
<dbReference type="PROSITE" id="PS51371">
    <property type="entry name" value="CBS"/>
    <property type="match status" value="2"/>
</dbReference>
<keyword evidence="5 9" id="KW-0460">Magnesium</keyword>
<dbReference type="SUPFAM" id="SSF54631">
    <property type="entry name" value="CBS-domain pair"/>
    <property type="match status" value="1"/>
</dbReference>
<feature type="transmembrane region" description="Helical" evidence="9">
    <location>
        <begin position="373"/>
        <end position="400"/>
    </location>
</feature>
<dbReference type="Proteomes" id="UP000198426">
    <property type="component" value="Unassembled WGS sequence"/>
</dbReference>
<dbReference type="Gene3D" id="1.10.357.20">
    <property type="entry name" value="SLC41 divalent cation transporters, integral membrane domain"/>
    <property type="match status" value="1"/>
</dbReference>
<evidence type="ECO:0000256" key="8">
    <source>
        <dbReference type="PROSITE-ProRule" id="PRU00703"/>
    </source>
</evidence>
<sequence length="468" mass="50219">MVETAAAFRWDASSTEAAEVANRGVVRKLERLIKAGERLKVLAAIRRWPPADILSLFVAMRSKYARRLLEWMPDEMGIAVLAELDPRLHAVLAEEETRSTFRKLIEKMSPDEAFPLLDALPHGYALDLLEGHPHAKELRAALEVHEDLAAAHMRRGLLTAREGGTVGEVIADIRASADEIEQLGRVYVVDDAGRLKGVVRRRDLLMNPDATPISAIMQTDPVVVTAETDQEDVLALAKAQRIHNLAVVDADGVLLGGITPRELRQIADEEAEEDALLMGGVSPGATHFDSPLQIVRRRLPWILGGLVGASVAASVIGSYEDALTEAAILASFIPVVMATAGNVGIQASTMSIQAIGQGMTWKGDFLWRLGREVAASLVNGLVVGTVVACLVLLVSAFIEIGNAPSLALTCVLSLTLVTVIAGTFGSLIPFVLRAMKLDPAVATGIFITTSNDVFGVLIFFSIASAFYL</sequence>
<evidence type="ECO:0000256" key="7">
    <source>
        <dbReference type="ARBA" id="ARBA00023136"/>
    </source>
</evidence>
<dbReference type="GO" id="GO:0046872">
    <property type="term" value="F:metal ion binding"/>
    <property type="evidence" value="ECO:0007669"/>
    <property type="project" value="UniProtKB-KW"/>
</dbReference>
<dbReference type="Gene3D" id="1.25.60.10">
    <property type="entry name" value="MgtE N-terminal domain-like"/>
    <property type="match status" value="1"/>
</dbReference>
<dbReference type="Pfam" id="PF00571">
    <property type="entry name" value="CBS"/>
    <property type="match status" value="2"/>
</dbReference>
<evidence type="ECO:0000256" key="1">
    <source>
        <dbReference type="ARBA" id="ARBA00004141"/>
    </source>
</evidence>
<dbReference type="Pfam" id="PF01769">
    <property type="entry name" value="MgtE"/>
    <property type="match status" value="1"/>
</dbReference>
<dbReference type="SMART" id="SM00116">
    <property type="entry name" value="CBS"/>
    <property type="match status" value="2"/>
</dbReference>
<evidence type="ECO:0000259" key="10">
    <source>
        <dbReference type="PROSITE" id="PS51371"/>
    </source>
</evidence>
<keyword evidence="12" id="KW-1185">Reference proteome</keyword>
<evidence type="ECO:0000256" key="2">
    <source>
        <dbReference type="ARBA" id="ARBA00009749"/>
    </source>
</evidence>
<comment type="similarity">
    <text evidence="2 9">Belongs to the SLC41A transporter family.</text>
</comment>
<evidence type="ECO:0000256" key="3">
    <source>
        <dbReference type="ARBA" id="ARBA00022448"/>
    </source>
</evidence>
<dbReference type="InterPro" id="IPR038076">
    <property type="entry name" value="MgtE_N_sf"/>
</dbReference>
<dbReference type="RefSeq" id="WP_089234276.1">
    <property type="nucleotide sequence ID" value="NZ_FZOY01000007.1"/>
</dbReference>